<dbReference type="KEGG" id="pdl:Pyrde_1506"/>
<dbReference type="AlphaFoldDB" id="A0A0P0N571"/>
<dbReference type="GO" id="GO:0000287">
    <property type="term" value="F:magnesium ion binding"/>
    <property type="evidence" value="ECO:0007669"/>
    <property type="project" value="UniProtKB-UniRule"/>
</dbReference>
<dbReference type="NCBIfam" id="TIGR03326">
    <property type="entry name" value="rubisco_III"/>
    <property type="match status" value="1"/>
</dbReference>
<feature type="binding site" evidence="6">
    <location>
        <position position="193"/>
    </location>
    <ligand>
        <name>Mg(2+)</name>
        <dbReference type="ChEBI" id="CHEBI:18420"/>
    </ligand>
</feature>
<dbReference type="InterPro" id="IPR036422">
    <property type="entry name" value="RuBisCO_lsu_N_sf"/>
</dbReference>
<evidence type="ECO:0000256" key="5">
    <source>
        <dbReference type="ARBA" id="ARBA00023300"/>
    </source>
</evidence>
<dbReference type="PANTHER" id="PTHR42704">
    <property type="entry name" value="RIBULOSE BISPHOSPHATE CARBOXYLASE"/>
    <property type="match status" value="1"/>
</dbReference>
<dbReference type="Gene3D" id="3.20.20.110">
    <property type="entry name" value="Ribulose bisphosphate carboxylase, large subunit, C-terminal domain"/>
    <property type="match status" value="1"/>
</dbReference>
<evidence type="ECO:0000313" key="9">
    <source>
        <dbReference type="EMBL" id="ALL01549.1"/>
    </source>
</evidence>
<gene>
    <name evidence="6" type="primary">rbcL</name>
    <name evidence="9" type="ORF">Pyrde_1506</name>
</gene>
<keyword evidence="1 6" id="KW-0479">Metal-binding</keyword>
<dbReference type="EC" id="4.1.1.39" evidence="6"/>
<evidence type="ECO:0000256" key="2">
    <source>
        <dbReference type="ARBA" id="ARBA00022842"/>
    </source>
</evidence>
<dbReference type="GO" id="GO:0015977">
    <property type="term" value="P:carbon fixation"/>
    <property type="evidence" value="ECO:0007669"/>
    <property type="project" value="UniProtKB-KW"/>
</dbReference>
<dbReference type="Proteomes" id="UP000058613">
    <property type="component" value="Chromosome"/>
</dbReference>
<evidence type="ECO:0000256" key="3">
    <source>
        <dbReference type="ARBA" id="ARBA00023002"/>
    </source>
</evidence>
<accession>A0A0P0N571</accession>
<dbReference type="InterPro" id="IPR036376">
    <property type="entry name" value="RuBisCO_lsu_C_sf"/>
</dbReference>
<feature type="binding site" evidence="6">
    <location>
        <position position="283"/>
    </location>
    <ligand>
        <name>substrate</name>
    </ligand>
</feature>
<dbReference type="SFLD" id="SFLDG00301">
    <property type="entry name" value="RuBisCO-like_proteins"/>
    <property type="match status" value="1"/>
</dbReference>
<feature type="active site" description="Proton acceptor" evidence="6">
    <location>
        <position position="164"/>
    </location>
</feature>
<dbReference type="Gene3D" id="3.30.70.150">
    <property type="entry name" value="RuBisCO large subunit, N-terminal domain"/>
    <property type="match status" value="1"/>
</dbReference>
<organism evidence="9 10">
    <name type="scientific">Pyrodictium delaneyi</name>
    <dbReference type="NCBI Taxonomy" id="1273541"/>
    <lineage>
        <taxon>Archaea</taxon>
        <taxon>Thermoproteota</taxon>
        <taxon>Thermoprotei</taxon>
        <taxon>Desulfurococcales</taxon>
        <taxon>Pyrodictiaceae</taxon>
        <taxon>Pyrodictium</taxon>
    </lineage>
</organism>
<reference evidence="9 10" key="1">
    <citation type="submission" date="2015-10" db="EMBL/GenBank/DDBJ databases">
        <title>Complete genome sequence of hyperthermophilic archaeon Pyrodictium delaneyi Su06.</title>
        <authorList>
            <person name="Jung J.-H."/>
            <person name="Lin J."/>
            <person name="Holden J.F."/>
            <person name="Park C.-S."/>
        </authorList>
    </citation>
    <scope>NUCLEOTIDE SEQUENCE [LARGE SCALE GENOMIC DNA]</scope>
    <source>
        <strain evidence="9 10">Su06</strain>
    </source>
</reference>
<dbReference type="InterPro" id="IPR033966">
    <property type="entry name" value="RuBisCO"/>
</dbReference>
<comment type="similarity">
    <text evidence="6">Belongs to the RuBisCO large chain family. Type III subfamily.</text>
</comment>
<dbReference type="PANTHER" id="PTHR42704:SF17">
    <property type="entry name" value="RIBULOSE BISPHOSPHATE CARBOXYLASE LARGE CHAIN"/>
    <property type="match status" value="1"/>
</dbReference>
<comment type="cofactor">
    <cofactor evidence="6">
        <name>Mg(2+)</name>
        <dbReference type="ChEBI" id="CHEBI:18420"/>
    </cofactor>
    <text evidence="6">Binds 1 Mg(2+) ion per subunit.</text>
</comment>
<dbReference type="SUPFAM" id="SSF54966">
    <property type="entry name" value="RuBisCO, large subunit, small (N-terminal) domain"/>
    <property type="match status" value="1"/>
</dbReference>
<comment type="function">
    <text evidence="6">Catalyzes the addition of molecular CO(2) and H(2)O to ribulose 1,5-bisphosphate (RuBP), generating two molecules of 3-phosphoglycerate (3-PGA). Functions in an archaeal AMP degradation pathway, together with AMP phosphorylase and R15P isomerase.</text>
</comment>
<dbReference type="NCBIfam" id="NF003252">
    <property type="entry name" value="PRK04208.1"/>
    <property type="match status" value="1"/>
</dbReference>
<feature type="binding site" evidence="6">
    <location>
        <begin position="390"/>
        <end position="393"/>
    </location>
    <ligand>
        <name>substrate</name>
    </ligand>
</feature>
<feature type="binding site" evidence="6">
    <location>
        <position position="166"/>
    </location>
    <ligand>
        <name>substrate</name>
    </ligand>
</feature>
<dbReference type="GO" id="GO:0006196">
    <property type="term" value="P:AMP catabolic process"/>
    <property type="evidence" value="ECO:0007669"/>
    <property type="project" value="UniProtKB-UniRule"/>
</dbReference>
<feature type="binding site" evidence="6">
    <location>
        <position position="192"/>
    </location>
    <ligand>
        <name>Mg(2+)</name>
        <dbReference type="ChEBI" id="CHEBI:18420"/>
    </ligand>
</feature>
<dbReference type="CDD" id="cd08213">
    <property type="entry name" value="RuBisCO_large_III"/>
    <property type="match status" value="1"/>
</dbReference>
<dbReference type="STRING" id="1273541.Pyrde_1506"/>
<sequence length="445" mass="49551">MVPRLPEKFDIIYHEFVDENYKPSGTDLIVVFRVTPAKGISIYDAAGRVAAESSVGTWTTLSVKPSLFEKLKAKAYRLHDLGDGSWLVWVAYPLELFEEGSIPNLASSVLGNIFGMKAIEGLRVEDIVFPREYIEWFPGPQHGVTGVREILKIRDRPILATVPKPKLGYTPEEYGKIAYEILVGGVDLVKDDENFAGQKFCRFEARLREVMKAIDKAEKETGERKGYLANVTANIKEMEKRIKLVADYGNQFIMIDFLTVGWAALHHARELAEEYKLAIHGHRAFHAAFTRNPRHGVSMFVIAKLGRLAGLDHLHIGTPSVGKMDAKTMEVIDYARLLREPVFKPREDDIIHMEQDWAGLKPVLPVSSGGLHPGNLQPVIEKLGADVLLQVGGGVIGHPDGPRAGAAAVRQAIDAILRGIPLDEYAKEHRELARALEKWGHVRPV</sequence>
<dbReference type="Pfam" id="PF00016">
    <property type="entry name" value="RuBisCO_large"/>
    <property type="match status" value="1"/>
</dbReference>
<dbReference type="PATRIC" id="fig|1273541.4.peg.1608"/>
<dbReference type="GO" id="GO:0016491">
    <property type="term" value="F:oxidoreductase activity"/>
    <property type="evidence" value="ECO:0007669"/>
    <property type="project" value="UniProtKB-KW"/>
</dbReference>
<dbReference type="HAMAP" id="MF_01133">
    <property type="entry name" value="RuBisCO_L_type3"/>
    <property type="match status" value="1"/>
</dbReference>
<evidence type="ECO:0000313" key="10">
    <source>
        <dbReference type="Proteomes" id="UP000058613"/>
    </source>
</evidence>
<keyword evidence="5 6" id="KW-0120">Carbon dioxide fixation</keyword>
<dbReference type="InterPro" id="IPR000685">
    <property type="entry name" value="RuBisCO_lsu_C"/>
</dbReference>
<evidence type="ECO:0000256" key="1">
    <source>
        <dbReference type="ARBA" id="ARBA00022723"/>
    </source>
</evidence>
<feature type="site" description="Transition state stabilizer" evidence="6">
    <location>
        <position position="323"/>
    </location>
</feature>
<protein>
    <recommendedName>
        <fullName evidence="6">Ribulose bisphosphate carboxylase</fullName>
        <shortName evidence="6">RuBisCO</shortName>
        <ecNumber evidence="6">4.1.1.39</ecNumber>
    </recommendedName>
</protein>
<evidence type="ECO:0000256" key="6">
    <source>
        <dbReference type="HAMAP-Rule" id="MF_01133"/>
    </source>
</evidence>
<feature type="active site" description="Proton acceptor" evidence="6">
    <location>
        <position position="282"/>
    </location>
</feature>
<evidence type="ECO:0000256" key="4">
    <source>
        <dbReference type="ARBA" id="ARBA00023239"/>
    </source>
</evidence>
<dbReference type="SFLD" id="SFLDS00014">
    <property type="entry name" value="RuBisCO"/>
    <property type="match status" value="2"/>
</dbReference>
<keyword evidence="3 6" id="KW-0560">Oxidoreductase</keyword>
<dbReference type="EMBL" id="CP013011">
    <property type="protein sequence ID" value="ALL01549.1"/>
    <property type="molecule type" value="Genomic_DNA"/>
</dbReference>
<dbReference type="SFLD" id="SFLDG01052">
    <property type="entry name" value="RuBisCO"/>
    <property type="match status" value="1"/>
</dbReference>
<dbReference type="InterPro" id="IPR017443">
    <property type="entry name" value="RuBisCO_lsu_fd_N"/>
</dbReference>
<comment type="subunit">
    <text evidence="6">Homodimer or homodecamer. In contrast to form I RuBisCO, the form III RuBisCO is composed solely of large subunits.</text>
</comment>
<feature type="binding site" evidence="6">
    <location>
        <position position="315"/>
    </location>
    <ligand>
        <name>substrate</name>
    </ligand>
</feature>
<dbReference type="SUPFAM" id="SSF51649">
    <property type="entry name" value="RuBisCo, C-terminal domain"/>
    <property type="match status" value="1"/>
</dbReference>
<name>A0A0P0N571_9CREN</name>
<evidence type="ECO:0000259" key="7">
    <source>
        <dbReference type="Pfam" id="PF00016"/>
    </source>
</evidence>
<dbReference type="GO" id="GO:0016984">
    <property type="term" value="F:ribulose-bisphosphate carboxylase activity"/>
    <property type="evidence" value="ECO:0007669"/>
    <property type="project" value="UniProtKB-UniRule"/>
</dbReference>
<comment type="catalytic activity">
    <reaction evidence="6">
        <text>D-ribulose 1,5-bisphosphate + O2 = 2-phosphoglycolate + (2R)-3-phosphoglycerate + 2 H(+)</text>
        <dbReference type="Rhea" id="RHEA:36631"/>
        <dbReference type="ChEBI" id="CHEBI:15378"/>
        <dbReference type="ChEBI" id="CHEBI:15379"/>
        <dbReference type="ChEBI" id="CHEBI:57870"/>
        <dbReference type="ChEBI" id="CHEBI:58033"/>
        <dbReference type="ChEBI" id="CHEBI:58272"/>
    </reaction>
</comment>
<comment type="catalytic activity">
    <reaction evidence="6">
        <text>2 (2R)-3-phosphoglycerate + 2 H(+) = D-ribulose 1,5-bisphosphate + CO2 + H2O</text>
        <dbReference type="Rhea" id="RHEA:23124"/>
        <dbReference type="ChEBI" id="CHEBI:15377"/>
        <dbReference type="ChEBI" id="CHEBI:15378"/>
        <dbReference type="ChEBI" id="CHEBI:16526"/>
        <dbReference type="ChEBI" id="CHEBI:57870"/>
        <dbReference type="ChEBI" id="CHEBI:58272"/>
        <dbReference type="EC" id="4.1.1.39"/>
    </reaction>
</comment>
<feature type="modified residue" description="N6-carboxylysine" evidence="6">
    <location>
        <position position="190"/>
    </location>
</feature>
<feature type="binding site" description="via carbamate group" evidence="6">
    <location>
        <position position="190"/>
    </location>
    <ligand>
        <name>Mg(2+)</name>
        <dbReference type="ChEBI" id="CHEBI:18420"/>
    </ligand>
</feature>
<feature type="binding site" evidence="6">
    <location>
        <begin position="368"/>
        <end position="370"/>
    </location>
    <ligand>
        <name>substrate</name>
    </ligand>
</feature>
<dbReference type="InterPro" id="IPR017712">
    <property type="entry name" value="RuBisCO_III"/>
</dbReference>
<evidence type="ECO:0000259" key="8">
    <source>
        <dbReference type="Pfam" id="PF02788"/>
    </source>
</evidence>
<feature type="domain" description="Ribulose bisphosphate carboxylase large subunit ferrodoxin-like N-terminal" evidence="8">
    <location>
        <begin position="15"/>
        <end position="133"/>
    </location>
</feature>
<comment type="miscellaneous">
    <text evidence="6">Because the Archaea possessing a type III RuBisCO are all anaerobic, it is most likely that only the carboxylase activity of RuBisCO, and not the competitive oxygenase activity (by which RuBP reacts with O(2) to form one molecule of 3-phosphoglycerate and one molecule of 2-phosphoglycolate), is biologically relevant in these strains.</text>
</comment>
<dbReference type="Pfam" id="PF02788">
    <property type="entry name" value="RuBisCO_large_N"/>
    <property type="match status" value="1"/>
</dbReference>
<keyword evidence="4 6" id="KW-0456">Lyase</keyword>
<proteinExistence type="inferred from homology"/>
<feature type="domain" description="Ribulose bisphosphate carboxylase large subunit C-terminal" evidence="7">
    <location>
        <begin position="144"/>
        <end position="439"/>
    </location>
</feature>
<keyword evidence="2 6" id="KW-0460">Magnesium</keyword>